<evidence type="ECO:0000313" key="13">
    <source>
        <dbReference type="Proteomes" id="UP000283269"/>
    </source>
</evidence>
<dbReference type="EMBL" id="NHYD01001265">
    <property type="protein sequence ID" value="PPQ91702.1"/>
    <property type="molecule type" value="Genomic_DNA"/>
</dbReference>
<feature type="transmembrane region" description="Helical" evidence="10">
    <location>
        <begin position="421"/>
        <end position="441"/>
    </location>
</feature>
<keyword evidence="13" id="KW-1185">Reference proteome</keyword>
<evidence type="ECO:0000313" key="12">
    <source>
        <dbReference type="EMBL" id="PPQ91702.1"/>
    </source>
</evidence>
<evidence type="ECO:0000256" key="4">
    <source>
        <dbReference type="ARBA" id="ARBA00022676"/>
    </source>
</evidence>
<evidence type="ECO:0000256" key="9">
    <source>
        <dbReference type="ARBA" id="ARBA00023136"/>
    </source>
</evidence>
<comment type="subcellular location">
    <subcellularLocation>
        <location evidence="1 10">Endoplasmic reticulum membrane</location>
        <topology evidence="1 10">Multi-pass membrane protein</topology>
    </subcellularLocation>
</comment>
<gene>
    <name evidence="12" type="ORF">CVT25_012915</name>
</gene>
<feature type="transmembrane region" description="Helical" evidence="10">
    <location>
        <begin position="301"/>
        <end position="325"/>
    </location>
</feature>
<feature type="transmembrane region" description="Helical" evidence="10">
    <location>
        <begin position="362"/>
        <end position="387"/>
    </location>
</feature>
<name>A0A409XLQ8_PSICY</name>
<evidence type="ECO:0000256" key="10">
    <source>
        <dbReference type="RuleBase" id="RU363110"/>
    </source>
</evidence>
<feature type="transmembrane region" description="Helical" evidence="10">
    <location>
        <begin position="199"/>
        <end position="221"/>
    </location>
</feature>
<dbReference type="Proteomes" id="UP000283269">
    <property type="component" value="Unassembled WGS sequence"/>
</dbReference>
<dbReference type="EC" id="2.4.1.-" evidence="10"/>
<sequence length="601" mass="66404">MDADELSALPTEGSWKRSNRIRTTSLNPRYAYTNPSPATTRAESPFRPPGTTADITHSDVPTILAPTPRRHLLESSASQHWLNTPPLSPLTSSRALSPQSASTATAFSFPFPQSSSSSSAHVSSTASNALHTNTHSVRRRISSHRRSFSMLFERDQGQGVPGSPGERVVGGSAHKGHEPDERAMGRRWIRWMHKRGLKAWVVPGILVVSLLVKLAVGLGSYSGQNTPPMYGDYEAQRHWMELTVHLPLNQWYTYDLPYWGLDYPPLTAYVSWICGIVGHWINPAWVALDKSRGIESAESKVFMRMSVVVTDALVYVPALLMFCRTWQGSRSKRTQELALLTLILQPALLLIDFGHFQYNSVMLGFTLLAMSLFATGQDLLGAFFFVLSLGFKQMALYYAPAVGSYLIAKCLYLGPTDGARLFVRLALVTASTFILLFLPWLPPFASFSAILQPVTRIFPFARGLFEDKVANFWCASNVMFKWKAWASSGALVKLSTLLTALGFLPAVVGLVRSGIKMQVLVKKKTESTAHAAENKDPAPFLPLLPYALLTSSMSFFLFSFQVHEKTILLPLMPVTLLLSGAPIDSAVYSWGALINNVAVFR</sequence>
<feature type="transmembrane region" description="Helical" evidence="10">
    <location>
        <begin position="543"/>
        <end position="560"/>
    </location>
</feature>
<keyword evidence="7 10" id="KW-0256">Endoplasmic reticulum</keyword>
<feature type="region of interest" description="Disordered" evidence="11">
    <location>
        <begin position="1"/>
        <end position="61"/>
    </location>
</feature>
<evidence type="ECO:0000256" key="2">
    <source>
        <dbReference type="ARBA" id="ARBA00004922"/>
    </source>
</evidence>
<keyword evidence="9 10" id="KW-0472">Membrane</keyword>
<evidence type="ECO:0000256" key="5">
    <source>
        <dbReference type="ARBA" id="ARBA00022679"/>
    </source>
</evidence>
<comment type="similarity">
    <text evidence="3 10">Belongs to the ALG6/ALG8 glucosyltransferase family.</text>
</comment>
<comment type="pathway">
    <text evidence="2 10">Protein modification; protein glycosylation.</text>
</comment>
<evidence type="ECO:0000256" key="1">
    <source>
        <dbReference type="ARBA" id="ARBA00004477"/>
    </source>
</evidence>
<feature type="transmembrane region" description="Helical" evidence="10">
    <location>
        <begin position="490"/>
        <end position="511"/>
    </location>
</feature>
<evidence type="ECO:0000256" key="7">
    <source>
        <dbReference type="ARBA" id="ARBA00022824"/>
    </source>
</evidence>
<dbReference type="PANTHER" id="PTHR12413">
    <property type="entry name" value="DOLICHYL GLYCOSYLTRANSFERASE"/>
    <property type="match status" value="1"/>
</dbReference>
<dbReference type="FunCoup" id="A0A409XLQ8">
    <property type="interactions" value="691"/>
</dbReference>
<dbReference type="OrthoDB" id="5589195at2759"/>
<dbReference type="STRING" id="93625.A0A409XLQ8"/>
<dbReference type="InterPro" id="IPR004856">
    <property type="entry name" value="Glyco_trans_ALG6/ALG8"/>
</dbReference>
<keyword evidence="8 10" id="KW-1133">Transmembrane helix</keyword>
<evidence type="ECO:0000256" key="8">
    <source>
        <dbReference type="ARBA" id="ARBA00022989"/>
    </source>
</evidence>
<feature type="compositionally biased region" description="Low complexity" evidence="11">
    <location>
        <begin position="112"/>
        <end position="129"/>
    </location>
</feature>
<dbReference type="InParanoid" id="A0A409XLQ8"/>
<evidence type="ECO:0000256" key="11">
    <source>
        <dbReference type="SAM" id="MobiDB-lite"/>
    </source>
</evidence>
<feature type="transmembrane region" description="Helical" evidence="10">
    <location>
        <begin position="394"/>
        <end position="415"/>
    </location>
</feature>
<feature type="transmembrane region" description="Helical" evidence="10">
    <location>
        <begin position="337"/>
        <end position="356"/>
    </location>
</feature>
<proteinExistence type="inferred from homology"/>
<dbReference type="GO" id="GO:0005789">
    <property type="term" value="C:endoplasmic reticulum membrane"/>
    <property type="evidence" value="ECO:0007669"/>
    <property type="project" value="UniProtKB-SubCell"/>
</dbReference>
<feature type="transmembrane region" description="Helical" evidence="10">
    <location>
        <begin position="567"/>
        <end position="591"/>
    </location>
</feature>
<reference evidence="12 13" key="1">
    <citation type="journal article" date="2018" name="Evol. Lett.">
        <title>Horizontal gene cluster transfer increased hallucinogenic mushroom diversity.</title>
        <authorList>
            <person name="Reynolds H.T."/>
            <person name="Vijayakumar V."/>
            <person name="Gluck-Thaler E."/>
            <person name="Korotkin H.B."/>
            <person name="Matheny P.B."/>
            <person name="Slot J.C."/>
        </authorList>
    </citation>
    <scope>NUCLEOTIDE SEQUENCE [LARGE SCALE GENOMIC DNA]</scope>
    <source>
        <strain evidence="12 13">2631</strain>
    </source>
</reference>
<feature type="region of interest" description="Disordered" evidence="11">
    <location>
        <begin position="152"/>
        <end position="179"/>
    </location>
</feature>
<dbReference type="UniPathway" id="UPA00378"/>
<evidence type="ECO:0000256" key="3">
    <source>
        <dbReference type="ARBA" id="ARBA00008715"/>
    </source>
</evidence>
<feature type="compositionally biased region" description="Polar residues" evidence="11">
    <location>
        <begin position="21"/>
        <end position="42"/>
    </location>
</feature>
<comment type="caution">
    <text evidence="12">The sequence shown here is derived from an EMBL/GenBank/DDBJ whole genome shotgun (WGS) entry which is preliminary data.</text>
</comment>
<keyword evidence="4 10" id="KW-0328">Glycosyltransferase</keyword>
<evidence type="ECO:0000256" key="6">
    <source>
        <dbReference type="ARBA" id="ARBA00022692"/>
    </source>
</evidence>
<accession>A0A409XLQ8</accession>
<keyword evidence="5 10" id="KW-0808">Transferase</keyword>
<dbReference type="PANTHER" id="PTHR12413:SF1">
    <property type="entry name" value="DOLICHYL PYROPHOSPHATE MAN9GLCNAC2 ALPHA-1,3-GLUCOSYLTRANSFERASE"/>
    <property type="match status" value="1"/>
</dbReference>
<dbReference type="GO" id="GO:0042281">
    <property type="term" value="F:dolichyl pyrophosphate Man9GlcNAc2 alpha-1,3-glucosyltransferase activity"/>
    <property type="evidence" value="ECO:0007669"/>
    <property type="project" value="TreeGrafter"/>
</dbReference>
<feature type="region of interest" description="Disordered" evidence="11">
    <location>
        <begin position="112"/>
        <end position="140"/>
    </location>
</feature>
<protein>
    <recommendedName>
        <fullName evidence="10">Alpha-1,3-glucosyltransferase</fullName>
        <ecNumber evidence="10">2.4.1.-</ecNumber>
    </recommendedName>
</protein>
<dbReference type="Pfam" id="PF03155">
    <property type="entry name" value="Alg6_Alg8"/>
    <property type="match status" value="1"/>
</dbReference>
<organism evidence="12 13">
    <name type="scientific">Psilocybe cyanescens</name>
    <dbReference type="NCBI Taxonomy" id="93625"/>
    <lineage>
        <taxon>Eukaryota</taxon>
        <taxon>Fungi</taxon>
        <taxon>Dikarya</taxon>
        <taxon>Basidiomycota</taxon>
        <taxon>Agaricomycotina</taxon>
        <taxon>Agaricomycetes</taxon>
        <taxon>Agaricomycetidae</taxon>
        <taxon>Agaricales</taxon>
        <taxon>Agaricineae</taxon>
        <taxon>Strophariaceae</taxon>
        <taxon>Psilocybe</taxon>
    </lineage>
</organism>
<dbReference type="AlphaFoldDB" id="A0A409XLQ8"/>
<keyword evidence="6 10" id="KW-0812">Transmembrane</keyword>